<feature type="transmembrane region" description="Helical" evidence="6">
    <location>
        <begin position="177"/>
        <end position="207"/>
    </location>
</feature>
<keyword evidence="2 6" id="KW-0812">Transmembrane</keyword>
<gene>
    <name evidence="8" type="ORF">D6T63_15145</name>
</gene>
<evidence type="ECO:0000256" key="2">
    <source>
        <dbReference type="ARBA" id="ARBA00022692"/>
    </source>
</evidence>
<feature type="compositionally biased region" description="Gly residues" evidence="5">
    <location>
        <begin position="71"/>
        <end position="80"/>
    </location>
</feature>
<keyword evidence="3 6" id="KW-1133">Transmembrane helix</keyword>
<dbReference type="RefSeq" id="WP_120149895.1">
    <property type="nucleotide sequence ID" value="NZ_QZVT01000009.1"/>
</dbReference>
<feature type="transmembrane region" description="Helical" evidence="6">
    <location>
        <begin position="213"/>
        <end position="237"/>
    </location>
</feature>
<evidence type="ECO:0000256" key="3">
    <source>
        <dbReference type="ARBA" id="ARBA00022989"/>
    </source>
</evidence>
<name>A0A3A5LYE3_9MICC</name>
<feature type="domain" description="TM2" evidence="7">
    <location>
        <begin position="173"/>
        <end position="216"/>
    </location>
</feature>
<accession>A0A3A5LYE3</accession>
<feature type="compositionally biased region" description="Gly residues" evidence="5">
    <location>
        <begin position="95"/>
        <end position="110"/>
    </location>
</feature>
<keyword evidence="4 6" id="KW-0472">Membrane</keyword>
<evidence type="ECO:0000256" key="1">
    <source>
        <dbReference type="ARBA" id="ARBA00004141"/>
    </source>
</evidence>
<proteinExistence type="predicted"/>
<evidence type="ECO:0000313" key="8">
    <source>
        <dbReference type="EMBL" id="RJT77274.1"/>
    </source>
</evidence>
<dbReference type="InterPro" id="IPR007829">
    <property type="entry name" value="TM2"/>
</dbReference>
<keyword evidence="9" id="KW-1185">Reference proteome</keyword>
<evidence type="ECO:0000256" key="4">
    <source>
        <dbReference type="ARBA" id="ARBA00023136"/>
    </source>
</evidence>
<feature type="region of interest" description="Disordered" evidence="5">
    <location>
        <begin position="1"/>
        <end position="168"/>
    </location>
</feature>
<reference evidence="8 9" key="1">
    <citation type="submission" date="2018-09" db="EMBL/GenBank/DDBJ databases">
        <title>Novel species of Arthrobacter.</title>
        <authorList>
            <person name="Liu Q."/>
            <person name="Xin Y.-H."/>
        </authorList>
    </citation>
    <scope>NUCLEOTIDE SEQUENCE [LARGE SCALE GENOMIC DNA]</scope>
    <source>
        <strain evidence="8 9">Hz2</strain>
    </source>
</reference>
<feature type="compositionally biased region" description="Low complexity" evidence="5">
    <location>
        <begin position="133"/>
        <end position="165"/>
    </location>
</feature>
<protein>
    <submittedName>
        <fullName evidence="8">NINE protein</fullName>
    </submittedName>
</protein>
<evidence type="ECO:0000256" key="5">
    <source>
        <dbReference type="SAM" id="MobiDB-lite"/>
    </source>
</evidence>
<evidence type="ECO:0000259" key="7">
    <source>
        <dbReference type="Pfam" id="PF05154"/>
    </source>
</evidence>
<evidence type="ECO:0000256" key="6">
    <source>
        <dbReference type="SAM" id="Phobius"/>
    </source>
</evidence>
<feature type="compositionally biased region" description="Pro residues" evidence="5">
    <location>
        <begin position="49"/>
        <end position="61"/>
    </location>
</feature>
<comment type="subcellular location">
    <subcellularLocation>
        <location evidence="1">Membrane</location>
        <topology evidence="1">Multi-pass membrane protein</topology>
    </subcellularLocation>
</comment>
<organism evidence="8 9">
    <name type="scientific">Arthrobacter cheniae</name>
    <dbReference type="NCBI Taxonomy" id="1258888"/>
    <lineage>
        <taxon>Bacteria</taxon>
        <taxon>Bacillati</taxon>
        <taxon>Actinomycetota</taxon>
        <taxon>Actinomycetes</taxon>
        <taxon>Micrococcales</taxon>
        <taxon>Micrococcaceae</taxon>
        <taxon>Arthrobacter</taxon>
    </lineage>
</organism>
<dbReference type="OrthoDB" id="2004788at2"/>
<sequence>MSTPATGPDSGNHDEQGMGGKPVGDDHHTPAPEADATSTDGSGATPANPYTPPYSATPPSSPEDSADPGTPGEGAPGQGGDDARSGQGQSTYGHGNYGGGYGQGTSGRGSYGPSADAHSPYQPNQYPSPPSHQGPYFQGQYPQGQYQQSPSAQGPYNQGGYNQGPFGQPYAPQKSRVVAGILGILLGSLGIHRFYLGFTTIGIIQILMSTVGAIFTFGLSAIAAGIWGLIEGIMILVGTEQFRRDAKGIPLKD</sequence>
<evidence type="ECO:0000313" key="9">
    <source>
        <dbReference type="Proteomes" id="UP000272560"/>
    </source>
</evidence>
<dbReference type="Proteomes" id="UP000272560">
    <property type="component" value="Unassembled WGS sequence"/>
</dbReference>
<dbReference type="AlphaFoldDB" id="A0A3A5LYE3"/>
<comment type="caution">
    <text evidence="8">The sequence shown here is derived from an EMBL/GenBank/DDBJ whole genome shotgun (WGS) entry which is preliminary data.</text>
</comment>
<dbReference type="EMBL" id="QZVT01000009">
    <property type="protein sequence ID" value="RJT77274.1"/>
    <property type="molecule type" value="Genomic_DNA"/>
</dbReference>
<dbReference type="Pfam" id="PF05154">
    <property type="entry name" value="TM2"/>
    <property type="match status" value="1"/>
</dbReference>
<dbReference type="GO" id="GO:0016020">
    <property type="term" value="C:membrane"/>
    <property type="evidence" value="ECO:0007669"/>
    <property type="project" value="UniProtKB-SubCell"/>
</dbReference>